<comment type="cofactor">
    <cofactor evidence="1">
        <name>Ca(2+)</name>
        <dbReference type="ChEBI" id="CHEBI:29108"/>
    </cofactor>
</comment>
<comment type="subunit">
    <text evidence="2">Monomer.</text>
</comment>
<organism evidence="8 9">
    <name type="scientific">Bacteroides luti</name>
    <dbReference type="NCBI Taxonomy" id="1297750"/>
    <lineage>
        <taxon>Bacteria</taxon>
        <taxon>Pseudomonadati</taxon>
        <taxon>Bacteroidota</taxon>
        <taxon>Bacteroidia</taxon>
        <taxon>Bacteroidales</taxon>
        <taxon>Bacteroidaceae</taxon>
        <taxon>Bacteroides</taxon>
    </lineage>
</organism>
<evidence type="ECO:0000259" key="5">
    <source>
        <dbReference type="Pfam" id="PF10566"/>
    </source>
</evidence>
<dbReference type="InterPro" id="IPR013785">
    <property type="entry name" value="Aldolase_TIM"/>
</dbReference>
<dbReference type="Gene3D" id="3.20.20.70">
    <property type="entry name" value="Aldolase class I"/>
    <property type="match status" value="1"/>
</dbReference>
<evidence type="ECO:0000313" key="8">
    <source>
        <dbReference type="EMBL" id="SHG06084.1"/>
    </source>
</evidence>
<reference evidence="8 9" key="1">
    <citation type="submission" date="2016-11" db="EMBL/GenBank/DDBJ databases">
        <authorList>
            <person name="Jaros S."/>
            <person name="Januszkiewicz K."/>
            <person name="Wedrychowicz H."/>
        </authorList>
    </citation>
    <scope>NUCLEOTIDE SEQUENCE [LARGE SCALE GENOMIC DNA]</scope>
    <source>
        <strain evidence="8 9">DSM 26991</strain>
    </source>
</reference>
<evidence type="ECO:0000256" key="4">
    <source>
        <dbReference type="SAM" id="SignalP"/>
    </source>
</evidence>
<dbReference type="InterPro" id="IPR014718">
    <property type="entry name" value="GH-type_carb-bd"/>
</dbReference>
<feature type="domain" description="Glycosyl-hydrolase 97 C-terminal oligomerisation" evidence="7">
    <location>
        <begin position="552"/>
        <end position="647"/>
    </location>
</feature>
<dbReference type="SUPFAM" id="SSF51445">
    <property type="entry name" value="(Trans)glycosidases"/>
    <property type="match status" value="1"/>
</dbReference>
<dbReference type="PANTHER" id="PTHR35803">
    <property type="entry name" value="GLUCAN 1,4-ALPHA-GLUCOSIDASE SUSB-RELATED"/>
    <property type="match status" value="1"/>
</dbReference>
<name>A0A1M5GQT6_9BACE</name>
<feature type="domain" description="Glycosyl-hydrolase 97 N-terminal" evidence="6">
    <location>
        <begin position="35"/>
        <end position="305"/>
    </location>
</feature>
<evidence type="ECO:0000256" key="1">
    <source>
        <dbReference type="ARBA" id="ARBA00001913"/>
    </source>
</evidence>
<feature type="domain" description="Glycosyl-hydrolase 97 catalytic" evidence="5">
    <location>
        <begin position="327"/>
        <end position="471"/>
    </location>
</feature>
<evidence type="ECO:0000259" key="7">
    <source>
        <dbReference type="Pfam" id="PF14509"/>
    </source>
</evidence>
<dbReference type="Pfam" id="PF14508">
    <property type="entry name" value="GH97_N"/>
    <property type="match status" value="1"/>
</dbReference>
<sequence length="667" mass="75962">MRTCDLKRFFFALLFSLMPFIAFAQAIIKQTEQKLKSPDGAYEFTFYQKQIAPGTKQMYYTLSFKGREVMKESELGVLIENQLFESALGVPNDTCHLWCENLALIATDCSSVDTSWKPVYGEKSIIRDNYNQLTLKFEKYGNGNSAIPTDGYDKRRAYRMDIIVRAYNEGVALRYFFPETSNGLFLHITGEQTQFSFPENTQAYYERWAQGPYSLLPLKDWKDECERPLTLKLENGLTVALAEAQMVDYSRMKFRLNAIKGNTLQASLYDKVDIISPYSTPWRVIMAAERPGDLIEHNNIILNLNPENKLENTSWIKPGKVIRVGKLTQADAKLCVDFAAERGLQYIHLDSGWYGPETKMSSDAAKVSETRDLNIPELTAYAASKGIGVFVYVNQRALFQQLDTILPLYKKWGLKGIKFGFVQVGSNRWTTWMHEAVKKCAEYGLMVDIHDEYRPTGFSRTYPNLMSQEGIRGNEEMPDATHNTTLPFTRFLAGAADYTVCYYNSRVKNTNAHQLALSVVYYSPLQFLYWYAQPSAYTGEPEIEFFDKVKTVWDDTKVINGEIGEYITTTRRSGDEWFAGTITNTEARMVTVPLNFLDKGKKYVASIYTDDDAVKTKTHVRVSKYIVNGDNMLNLSVKASGGVAMHFVPATAKEIKSLPKLKNNNQL</sequence>
<evidence type="ECO:0000256" key="3">
    <source>
        <dbReference type="ARBA" id="ARBA00022837"/>
    </source>
</evidence>
<evidence type="ECO:0000259" key="6">
    <source>
        <dbReference type="Pfam" id="PF14508"/>
    </source>
</evidence>
<dbReference type="InterPro" id="IPR029486">
    <property type="entry name" value="GH97_N"/>
</dbReference>
<keyword evidence="3" id="KW-0106">Calcium</keyword>
<proteinExistence type="predicted"/>
<dbReference type="EMBL" id="FQTV01000022">
    <property type="protein sequence ID" value="SHG06084.1"/>
    <property type="molecule type" value="Genomic_DNA"/>
</dbReference>
<dbReference type="GO" id="GO:0030246">
    <property type="term" value="F:carbohydrate binding"/>
    <property type="evidence" value="ECO:0007669"/>
    <property type="project" value="InterPro"/>
</dbReference>
<evidence type="ECO:0000256" key="2">
    <source>
        <dbReference type="ARBA" id="ARBA00011245"/>
    </source>
</evidence>
<dbReference type="Pfam" id="PF10566">
    <property type="entry name" value="Glyco_hydro_97"/>
    <property type="match status" value="1"/>
</dbReference>
<dbReference type="InterPro" id="IPR017853">
    <property type="entry name" value="GH"/>
</dbReference>
<keyword evidence="9" id="KW-1185">Reference proteome</keyword>
<dbReference type="InterPro" id="IPR019563">
    <property type="entry name" value="GH97_catalytic"/>
</dbReference>
<gene>
    <name evidence="8" type="ORF">SAMN05444405_1221</name>
</gene>
<dbReference type="RefSeq" id="WP_073403952.1">
    <property type="nucleotide sequence ID" value="NZ_FQTV01000022.1"/>
</dbReference>
<evidence type="ECO:0000313" key="9">
    <source>
        <dbReference type="Proteomes" id="UP000184509"/>
    </source>
</evidence>
<dbReference type="OrthoDB" id="1109141at2"/>
<protein>
    <submittedName>
        <fullName evidence="8">Alpha-glucosidase</fullName>
    </submittedName>
</protein>
<dbReference type="InterPro" id="IPR029483">
    <property type="entry name" value="GH97_C"/>
</dbReference>
<feature type="signal peptide" evidence="4">
    <location>
        <begin position="1"/>
        <end position="24"/>
    </location>
</feature>
<keyword evidence="4" id="KW-0732">Signal</keyword>
<dbReference type="STRING" id="1297750.SAMN05444405_1221"/>
<dbReference type="Gene3D" id="2.70.98.10">
    <property type="match status" value="1"/>
</dbReference>
<dbReference type="InterPro" id="IPR052720">
    <property type="entry name" value="Glycosyl_hydrolase_97"/>
</dbReference>
<dbReference type="AlphaFoldDB" id="A0A1M5GQT6"/>
<dbReference type="PANTHER" id="PTHR35803:SF3">
    <property type="entry name" value="ALPHA-GLUCOSIDASE"/>
    <property type="match status" value="1"/>
</dbReference>
<feature type="chain" id="PRO_5009910536" evidence="4">
    <location>
        <begin position="25"/>
        <end position="667"/>
    </location>
</feature>
<dbReference type="Pfam" id="PF14509">
    <property type="entry name" value="GH97_C"/>
    <property type="match status" value="1"/>
</dbReference>
<accession>A0A1M5GQT6</accession>
<dbReference type="Proteomes" id="UP000184509">
    <property type="component" value="Unassembled WGS sequence"/>
</dbReference>